<evidence type="ECO:0000256" key="2">
    <source>
        <dbReference type="ARBA" id="ARBA00022475"/>
    </source>
</evidence>
<feature type="domain" description="MacB-like periplasmic core" evidence="9">
    <location>
        <begin position="19"/>
        <end position="268"/>
    </location>
</feature>
<keyword evidence="11" id="KW-1185">Reference proteome</keyword>
<dbReference type="Pfam" id="PF12704">
    <property type="entry name" value="MacB_PCD"/>
    <property type="match status" value="1"/>
</dbReference>
<dbReference type="GO" id="GO:0005886">
    <property type="term" value="C:plasma membrane"/>
    <property type="evidence" value="ECO:0007669"/>
    <property type="project" value="UniProtKB-SubCell"/>
</dbReference>
<evidence type="ECO:0000256" key="6">
    <source>
        <dbReference type="ARBA" id="ARBA00038076"/>
    </source>
</evidence>
<dbReference type="PANTHER" id="PTHR30572">
    <property type="entry name" value="MEMBRANE COMPONENT OF TRANSPORTER-RELATED"/>
    <property type="match status" value="1"/>
</dbReference>
<organism evidence="10 11">
    <name type="scientific">Wujia chipingensis</name>
    <dbReference type="NCBI Taxonomy" id="2763670"/>
    <lineage>
        <taxon>Bacteria</taxon>
        <taxon>Bacillati</taxon>
        <taxon>Bacillota</taxon>
        <taxon>Clostridia</taxon>
        <taxon>Lachnospirales</taxon>
        <taxon>Lachnospiraceae</taxon>
        <taxon>Wujia</taxon>
    </lineage>
</organism>
<dbReference type="AlphaFoldDB" id="A0A7G9FNM0"/>
<dbReference type="KEGG" id="wcp:H9Q76_02280"/>
<comment type="subcellular location">
    <subcellularLocation>
        <location evidence="1">Cell membrane</location>
        <topology evidence="1">Multi-pass membrane protein</topology>
    </subcellularLocation>
</comment>
<sequence>MKFIMHLTIQNIKRRRVRTILTLLGVMIGVVAVVSLLSLGMGVKRELLQGYGDDASIRQITVQTPENNRNKKMLLTDHTIEKLAKLDKVANVYPRYEVFANIQVGQYTAYTNLVGIPAEQLSAIALTDTSSLSEHARKPEMVIGNGMGYMFFHDNTMTSYQDGNGDLNAWIGEKAKVSLGLDENEITDRLTIAGVMQGDADEFSEQSQSIYCDIDVLRAYLKKHAAQGNVLGQPLDKNGNAYTSWVYSSVVVEVGKMEDVEFVVKKLQDMGYQTTNMKEYRDTAMRTVRMLELLLGGIGLISFLVAAIGISNTMTTAVYDRVAEIGTLKVLGCEKRELMAMILLEAGIYGLVGGACGVVLSLLFGKIINRIAVSALLLEAGTKIAVITPKLALSAVGMAMLLGTIAGYFPSRWAAKLSPLTAMRRD</sequence>
<evidence type="ECO:0000256" key="1">
    <source>
        <dbReference type="ARBA" id="ARBA00004651"/>
    </source>
</evidence>
<evidence type="ECO:0000313" key="10">
    <source>
        <dbReference type="EMBL" id="QNM00152.1"/>
    </source>
</evidence>
<gene>
    <name evidence="10" type="ORF">H9Q76_02280</name>
</gene>
<dbReference type="EMBL" id="CP060632">
    <property type="protein sequence ID" value="QNM00152.1"/>
    <property type="molecule type" value="Genomic_DNA"/>
</dbReference>
<feature type="transmembrane region" description="Helical" evidence="7">
    <location>
        <begin position="20"/>
        <end position="41"/>
    </location>
</feature>
<dbReference type="InterPro" id="IPR050250">
    <property type="entry name" value="Macrolide_Exporter_MacB"/>
</dbReference>
<dbReference type="GO" id="GO:0022857">
    <property type="term" value="F:transmembrane transporter activity"/>
    <property type="evidence" value="ECO:0007669"/>
    <property type="project" value="TreeGrafter"/>
</dbReference>
<accession>A0A7G9FNM0</accession>
<dbReference type="Pfam" id="PF02687">
    <property type="entry name" value="FtsX"/>
    <property type="match status" value="1"/>
</dbReference>
<feature type="transmembrane region" description="Helical" evidence="7">
    <location>
        <begin position="293"/>
        <end position="319"/>
    </location>
</feature>
<keyword evidence="3 7" id="KW-0812">Transmembrane</keyword>
<reference evidence="10 11" key="1">
    <citation type="submission" date="2020-08" db="EMBL/GenBank/DDBJ databases">
        <authorList>
            <person name="Liu C."/>
            <person name="Sun Q."/>
        </authorList>
    </citation>
    <scope>NUCLEOTIDE SEQUENCE [LARGE SCALE GENOMIC DNA]</scope>
    <source>
        <strain evidence="10 11">NSJ-4</strain>
    </source>
</reference>
<dbReference type="InterPro" id="IPR003838">
    <property type="entry name" value="ABC3_permease_C"/>
</dbReference>
<keyword evidence="2" id="KW-1003">Cell membrane</keyword>
<evidence type="ECO:0000259" key="8">
    <source>
        <dbReference type="Pfam" id="PF02687"/>
    </source>
</evidence>
<keyword evidence="5 7" id="KW-0472">Membrane</keyword>
<dbReference type="RefSeq" id="WP_249321491.1">
    <property type="nucleotide sequence ID" value="NZ_CP060632.1"/>
</dbReference>
<proteinExistence type="inferred from homology"/>
<feature type="transmembrane region" description="Helical" evidence="7">
    <location>
        <begin position="340"/>
        <end position="364"/>
    </location>
</feature>
<dbReference type="InterPro" id="IPR025857">
    <property type="entry name" value="MacB_PCD"/>
</dbReference>
<feature type="transmembrane region" description="Helical" evidence="7">
    <location>
        <begin position="384"/>
        <end position="409"/>
    </location>
</feature>
<dbReference type="Proteomes" id="UP000515819">
    <property type="component" value="Chromosome"/>
</dbReference>
<evidence type="ECO:0000259" key="9">
    <source>
        <dbReference type="Pfam" id="PF12704"/>
    </source>
</evidence>
<evidence type="ECO:0000256" key="4">
    <source>
        <dbReference type="ARBA" id="ARBA00022989"/>
    </source>
</evidence>
<feature type="domain" description="ABC3 transporter permease C-terminal" evidence="8">
    <location>
        <begin position="298"/>
        <end position="419"/>
    </location>
</feature>
<protein>
    <submittedName>
        <fullName evidence="10">ABC transporter permease</fullName>
    </submittedName>
</protein>
<evidence type="ECO:0000256" key="3">
    <source>
        <dbReference type="ARBA" id="ARBA00022692"/>
    </source>
</evidence>
<keyword evidence="4 7" id="KW-1133">Transmembrane helix</keyword>
<dbReference type="PANTHER" id="PTHR30572:SF4">
    <property type="entry name" value="ABC TRANSPORTER PERMEASE YTRF"/>
    <property type="match status" value="1"/>
</dbReference>
<name>A0A7G9FNM0_9FIRM</name>
<evidence type="ECO:0000313" key="11">
    <source>
        <dbReference type="Proteomes" id="UP000515819"/>
    </source>
</evidence>
<evidence type="ECO:0000256" key="7">
    <source>
        <dbReference type="SAM" id="Phobius"/>
    </source>
</evidence>
<evidence type="ECO:0000256" key="5">
    <source>
        <dbReference type="ARBA" id="ARBA00023136"/>
    </source>
</evidence>
<comment type="similarity">
    <text evidence="6">Belongs to the ABC-4 integral membrane protein family.</text>
</comment>